<evidence type="ECO:0000313" key="4">
    <source>
        <dbReference type="EMBL" id="JAA72402.1"/>
    </source>
</evidence>
<dbReference type="EMBL" id="GADI01001406">
    <property type="protein sequence ID" value="JAA72402.1"/>
    <property type="molecule type" value="mRNA"/>
</dbReference>
<dbReference type="InterPro" id="IPR004947">
    <property type="entry name" value="DNase_II"/>
</dbReference>
<feature type="transmembrane region" description="Helical" evidence="3">
    <location>
        <begin position="12"/>
        <end position="35"/>
    </location>
</feature>
<comment type="similarity">
    <text evidence="1">Belongs to the DNase II family.</text>
</comment>
<organism evidence="4">
    <name type="scientific">Ixodes ricinus</name>
    <name type="common">Common tick</name>
    <name type="synonym">Acarus ricinus</name>
    <dbReference type="NCBI Taxonomy" id="34613"/>
    <lineage>
        <taxon>Eukaryota</taxon>
        <taxon>Metazoa</taxon>
        <taxon>Ecdysozoa</taxon>
        <taxon>Arthropoda</taxon>
        <taxon>Chelicerata</taxon>
        <taxon>Arachnida</taxon>
        <taxon>Acari</taxon>
        <taxon>Parasitiformes</taxon>
        <taxon>Ixodida</taxon>
        <taxon>Ixodoidea</taxon>
        <taxon>Ixodidae</taxon>
        <taxon>Ixodinae</taxon>
        <taxon>Ixodes</taxon>
    </lineage>
</organism>
<dbReference type="PANTHER" id="PTHR10858">
    <property type="entry name" value="DEOXYRIBONUCLEASE II"/>
    <property type="match status" value="1"/>
</dbReference>
<reference evidence="4" key="1">
    <citation type="submission" date="2012-12" db="EMBL/GenBank/DDBJ databases">
        <title>Identification and characterization of a phenylalanine ammonia-lyase gene family in Isatis indigotica Fort.</title>
        <authorList>
            <person name="Liu Q."/>
            <person name="Chen J."/>
            <person name="Zhou X."/>
            <person name="Di P."/>
            <person name="Xiao Y."/>
            <person name="Xuan H."/>
            <person name="Zhang L."/>
            <person name="Chen W."/>
        </authorList>
    </citation>
    <scope>NUCLEOTIDE SEQUENCE</scope>
    <source>
        <tissue evidence="4">Salivary gland</tissue>
    </source>
</reference>
<keyword evidence="3" id="KW-0812">Transmembrane</keyword>
<evidence type="ECO:0000256" key="2">
    <source>
        <dbReference type="ARBA" id="ARBA00022801"/>
    </source>
</evidence>
<protein>
    <submittedName>
        <fullName evidence="4">Putative deoxyribonuclease ii</fullName>
    </submittedName>
</protein>
<evidence type="ECO:0000256" key="3">
    <source>
        <dbReference type="SAM" id="Phobius"/>
    </source>
</evidence>
<accession>A0A0K8RMM9</accession>
<dbReference type="GO" id="GO:0004531">
    <property type="term" value="F:deoxyribonuclease II activity"/>
    <property type="evidence" value="ECO:0007669"/>
    <property type="project" value="InterPro"/>
</dbReference>
<name>A0A0K8RMM9_IXORI</name>
<dbReference type="GO" id="GO:0006309">
    <property type="term" value="P:apoptotic DNA fragmentation"/>
    <property type="evidence" value="ECO:0007669"/>
    <property type="project" value="TreeGrafter"/>
</dbReference>
<keyword evidence="3" id="KW-1133">Transmembrane helix</keyword>
<dbReference type="AlphaFoldDB" id="A0A0K8RMM9"/>
<dbReference type="CDD" id="cd09120">
    <property type="entry name" value="PLDc_DNaseII_1"/>
    <property type="match status" value="1"/>
</dbReference>
<dbReference type="PANTHER" id="PTHR10858:SF23">
    <property type="entry name" value="DEOXYRIBONUCLEASE II"/>
    <property type="match status" value="1"/>
</dbReference>
<dbReference type="Pfam" id="PF03265">
    <property type="entry name" value="DNase_II"/>
    <property type="match status" value="1"/>
</dbReference>
<keyword evidence="3" id="KW-0472">Membrane</keyword>
<feature type="non-terminal residue" evidence="4">
    <location>
        <position position="1"/>
    </location>
</feature>
<sequence length="401" mass="46918">GFSFFSFLRGFYFYFIFFICWFLPFRDLVAVFILLEIVNSAGADSKHHVHCKNDKGQDVDWFVIYKLPKMQKSLDNYVTPEGEELAYYDSNSKQSKTKYWTRLTHGIYDPRNPVAHTLKPLYEKQQKIKHLAYVAYNDQPPEGFNGTKGGHSKGILMVGAANTVWLQHSVPRFPILHQGKYHYPKNGRENAQLFLCVTFLARDWTDIIAEHLRVQYANVYQKYAPPTMLMKYPKFKHLYEGAYVRNESLRNDTLRSLGRQRLQSIAKRGTWKHDIYAAVVAPYIVKDNLYVESWRNGAGRAETSFCRKTYSVMNVKTVIIMFSPHKKDQIMFSYREDHSKWAVADNVNFFCFSSLNRMESQYKRGGEVTCMENAKLAHLFRHSIKEVELCNDLRGNRIPEK</sequence>
<keyword evidence="2" id="KW-0378">Hydrolase</keyword>
<evidence type="ECO:0000256" key="1">
    <source>
        <dbReference type="ARBA" id="ARBA00007527"/>
    </source>
</evidence>
<proteinExistence type="evidence at transcript level"/>